<feature type="transmembrane region" description="Helical" evidence="2">
    <location>
        <begin position="6"/>
        <end position="28"/>
    </location>
</feature>
<organism evidence="3 4">
    <name type="scientific">Choiromyces venosus 120613-1</name>
    <dbReference type="NCBI Taxonomy" id="1336337"/>
    <lineage>
        <taxon>Eukaryota</taxon>
        <taxon>Fungi</taxon>
        <taxon>Dikarya</taxon>
        <taxon>Ascomycota</taxon>
        <taxon>Pezizomycotina</taxon>
        <taxon>Pezizomycetes</taxon>
        <taxon>Pezizales</taxon>
        <taxon>Tuberaceae</taxon>
        <taxon>Choiromyces</taxon>
    </lineage>
</organism>
<evidence type="ECO:0000313" key="3">
    <source>
        <dbReference type="EMBL" id="RPB04289.1"/>
    </source>
</evidence>
<protein>
    <submittedName>
        <fullName evidence="3">Uncharacterized protein</fullName>
    </submittedName>
</protein>
<evidence type="ECO:0000256" key="2">
    <source>
        <dbReference type="SAM" id="Phobius"/>
    </source>
</evidence>
<dbReference type="Proteomes" id="UP000276215">
    <property type="component" value="Unassembled WGS sequence"/>
</dbReference>
<evidence type="ECO:0000256" key="1">
    <source>
        <dbReference type="SAM" id="MobiDB-lite"/>
    </source>
</evidence>
<feature type="compositionally biased region" description="Gly residues" evidence="1">
    <location>
        <begin position="32"/>
        <end position="46"/>
    </location>
</feature>
<sequence>MLTEPFFLLFYLFGGFTFGGCIGGSAFLGPGGRGGGRGGRGGGGGRYPACPSRSGTRNTGAGGYGGGPASTSATPARYAEASKSFFMLKGIWQVIKAAKADEKNPPRQEGSITEL</sequence>
<dbReference type="AlphaFoldDB" id="A0A3N4K4L7"/>
<keyword evidence="4" id="KW-1185">Reference proteome</keyword>
<dbReference type="EMBL" id="ML120359">
    <property type="protein sequence ID" value="RPB04289.1"/>
    <property type="molecule type" value="Genomic_DNA"/>
</dbReference>
<proteinExistence type="predicted"/>
<gene>
    <name evidence="3" type="ORF">L873DRAFT_1464597</name>
</gene>
<reference evidence="3 4" key="1">
    <citation type="journal article" date="2018" name="Nat. Ecol. Evol.">
        <title>Pezizomycetes genomes reveal the molecular basis of ectomycorrhizal truffle lifestyle.</title>
        <authorList>
            <person name="Murat C."/>
            <person name="Payen T."/>
            <person name="Noel B."/>
            <person name="Kuo A."/>
            <person name="Morin E."/>
            <person name="Chen J."/>
            <person name="Kohler A."/>
            <person name="Krizsan K."/>
            <person name="Balestrini R."/>
            <person name="Da Silva C."/>
            <person name="Montanini B."/>
            <person name="Hainaut M."/>
            <person name="Levati E."/>
            <person name="Barry K.W."/>
            <person name="Belfiori B."/>
            <person name="Cichocki N."/>
            <person name="Clum A."/>
            <person name="Dockter R.B."/>
            <person name="Fauchery L."/>
            <person name="Guy J."/>
            <person name="Iotti M."/>
            <person name="Le Tacon F."/>
            <person name="Lindquist E.A."/>
            <person name="Lipzen A."/>
            <person name="Malagnac F."/>
            <person name="Mello A."/>
            <person name="Molinier V."/>
            <person name="Miyauchi S."/>
            <person name="Poulain J."/>
            <person name="Riccioni C."/>
            <person name="Rubini A."/>
            <person name="Sitrit Y."/>
            <person name="Splivallo R."/>
            <person name="Traeger S."/>
            <person name="Wang M."/>
            <person name="Zifcakova L."/>
            <person name="Wipf D."/>
            <person name="Zambonelli A."/>
            <person name="Paolocci F."/>
            <person name="Nowrousian M."/>
            <person name="Ottonello S."/>
            <person name="Baldrian P."/>
            <person name="Spatafora J.W."/>
            <person name="Henrissat B."/>
            <person name="Nagy L.G."/>
            <person name="Aury J.M."/>
            <person name="Wincker P."/>
            <person name="Grigoriev I.V."/>
            <person name="Bonfante P."/>
            <person name="Martin F.M."/>
        </authorList>
    </citation>
    <scope>NUCLEOTIDE SEQUENCE [LARGE SCALE GENOMIC DNA]</scope>
    <source>
        <strain evidence="3 4">120613-1</strain>
    </source>
</reference>
<feature type="region of interest" description="Disordered" evidence="1">
    <location>
        <begin position="32"/>
        <end position="73"/>
    </location>
</feature>
<keyword evidence="2" id="KW-0472">Membrane</keyword>
<name>A0A3N4K4L7_9PEZI</name>
<keyword evidence="2" id="KW-1133">Transmembrane helix</keyword>
<keyword evidence="2" id="KW-0812">Transmembrane</keyword>
<evidence type="ECO:0000313" key="4">
    <source>
        <dbReference type="Proteomes" id="UP000276215"/>
    </source>
</evidence>
<accession>A0A3N4K4L7</accession>